<evidence type="ECO:0000256" key="5">
    <source>
        <dbReference type="SAM" id="MobiDB-lite"/>
    </source>
</evidence>
<evidence type="ECO:0000256" key="6">
    <source>
        <dbReference type="SAM" id="Phobius"/>
    </source>
</evidence>
<comment type="subcellular location">
    <subcellularLocation>
        <location evidence="1">Membrane</location>
        <topology evidence="1">Multi-pass membrane protein</topology>
    </subcellularLocation>
</comment>
<dbReference type="FunCoup" id="A0A0D1CJT0">
    <property type="interactions" value="217"/>
</dbReference>
<sequence length="234" mass="25709">MASTEQDGGPPSLHISPPGTAFASGASTGVAPPPVLRPTHGRARSSSLVSVTRVEETHEEMLDQSAGFNANADWVNYKGAWVIHVVLIIVAKILLDVIPAMQQDTSWTLVNLGYMTLSYIMFHYVTGTPFESNAGAYDQLTLWEQIDEGAQYTPAKKWLTSVPIGLFLVSTHYTRYNPLLFGLNFSALLFVLFPKLPILHRLRFRFFAPPPTPSPYPSQPPTPTGTRTPSHAAF</sequence>
<name>A0A0D1CJT0_MYCMD</name>
<reference evidence="7 8" key="1">
    <citation type="journal article" date="2006" name="Nature">
        <title>Insights from the genome of the biotrophic fungal plant pathogen Ustilago maydis.</title>
        <authorList>
            <person name="Kamper J."/>
            <person name="Kahmann R."/>
            <person name="Bolker M."/>
            <person name="Ma L.J."/>
            <person name="Brefort T."/>
            <person name="Saville B.J."/>
            <person name="Banuett F."/>
            <person name="Kronstad J.W."/>
            <person name="Gold S.E."/>
            <person name="Muller O."/>
            <person name="Perlin M.H."/>
            <person name="Wosten H.A."/>
            <person name="de Vries R."/>
            <person name="Ruiz-Herrera J."/>
            <person name="Reynaga-Pena C.G."/>
            <person name="Snetselaar K."/>
            <person name="McCann M."/>
            <person name="Perez-Martin J."/>
            <person name="Feldbrugge M."/>
            <person name="Basse C.W."/>
            <person name="Steinberg G."/>
            <person name="Ibeas J.I."/>
            <person name="Holloman W."/>
            <person name="Guzman P."/>
            <person name="Farman M."/>
            <person name="Stajich J.E."/>
            <person name="Sentandreu R."/>
            <person name="Gonzalez-Prieto J.M."/>
            <person name="Kennell J.C."/>
            <person name="Molina L."/>
            <person name="Schirawski J."/>
            <person name="Mendoza-Mendoza A."/>
            <person name="Greilinger D."/>
            <person name="Munch K."/>
            <person name="Rossel N."/>
            <person name="Scherer M."/>
            <person name="Vranes M."/>
            <person name="Ladendorf O."/>
            <person name="Vincon V."/>
            <person name="Fuchs U."/>
            <person name="Sandrock B."/>
            <person name="Meng S."/>
            <person name="Ho E.C."/>
            <person name="Cahill M.J."/>
            <person name="Boyce K.J."/>
            <person name="Klose J."/>
            <person name="Klosterman S.J."/>
            <person name="Deelstra H.J."/>
            <person name="Ortiz-Castellanos L."/>
            <person name="Li W."/>
            <person name="Sanchez-Alonso P."/>
            <person name="Schreier P.H."/>
            <person name="Hauser-Hahn I."/>
            <person name="Vaupel M."/>
            <person name="Koopmann E."/>
            <person name="Friedrich G."/>
            <person name="Voss H."/>
            <person name="Schluter T."/>
            <person name="Margolis J."/>
            <person name="Platt D."/>
            <person name="Swimmer C."/>
            <person name="Gnirke A."/>
            <person name="Chen F."/>
            <person name="Vysotskaia V."/>
            <person name="Mannhaupt G."/>
            <person name="Guldener U."/>
            <person name="Munsterkotter M."/>
            <person name="Haase D."/>
            <person name="Oesterheld M."/>
            <person name="Mewes H.W."/>
            <person name="Mauceli E.W."/>
            <person name="DeCaprio D."/>
            <person name="Wade C.M."/>
            <person name="Butler J."/>
            <person name="Young S."/>
            <person name="Jaffe D.B."/>
            <person name="Calvo S."/>
            <person name="Nusbaum C."/>
            <person name="Galagan J."/>
            <person name="Birren B.W."/>
        </authorList>
    </citation>
    <scope>NUCLEOTIDE SEQUENCE [LARGE SCALE GENOMIC DNA]</scope>
    <source>
        <strain evidence="8">DSM 14603 / FGSC 9021 / UM521</strain>
    </source>
</reference>
<dbReference type="eggNOG" id="KOG3319">
    <property type="taxonomic scope" value="Eukaryota"/>
</dbReference>
<evidence type="ECO:0000313" key="8">
    <source>
        <dbReference type="Proteomes" id="UP000000561"/>
    </source>
</evidence>
<proteinExistence type="predicted"/>
<dbReference type="InterPro" id="IPR007203">
    <property type="entry name" value="ORMDL"/>
</dbReference>
<feature type="compositionally biased region" description="Pro residues" evidence="5">
    <location>
        <begin position="213"/>
        <end position="223"/>
    </location>
</feature>
<dbReference type="AlphaFoldDB" id="A0A0D1CJT0"/>
<organism evidence="7 8">
    <name type="scientific">Mycosarcoma maydis</name>
    <name type="common">Corn smut fungus</name>
    <name type="synonym">Ustilago maydis</name>
    <dbReference type="NCBI Taxonomy" id="5270"/>
    <lineage>
        <taxon>Eukaryota</taxon>
        <taxon>Fungi</taxon>
        <taxon>Dikarya</taxon>
        <taxon>Basidiomycota</taxon>
        <taxon>Ustilaginomycotina</taxon>
        <taxon>Ustilaginomycetes</taxon>
        <taxon>Ustilaginales</taxon>
        <taxon>Ustilaginaceae</taxon>
        <taxon>Mycosarcoma</taxon>
    </lineage>
</organism>
<keyword evidence="3 6" id="KW-1133">Transmembrane helix</keyword>
<dbReference type="GO" id="GO:0090156">
    <property type="term" value="P:intracellular sphingolipid homeostasis"/>
    <property type="evidence" value="ECO:0000318"/>
    <property type="project" value="GO_Central"/>
</dbReference>
<dbReference type="EMBL" id="CM003154">
    <property type="protein sequence ID" value="KIS67118.1"/>
    <property type="molecule type" value="Genomic_DNA"/>
</dbReference>
<dbReference type="Proteomes" id="UP000000561">
    <property type="component" value="Chromosome 15"/>
</dbReference>
<evidence type="ECO:0000256" key="3">
    <source>
        <dbReference type="ARBA" id="ARBA00022989"/>
    </source>
</evidence>
<dbReference type="Pfam" id="PF04061">
    <property type="entry name" value="ORMDL"/>
    <property type="match status" value="1"/>
</dbReference>
<dbReference type="RefSeq" id="XP_011391289.1">
    <property type="nucleotide sequence ID" value="XM_011392987.1"/>
</dbReference>
<dbReference type="OrthoDB" id="1932233at2759"/>
<feature type="transmembrane region" description="Helical" evidence="6">
    <location>
        <begin position="79"/>
        <end position="95"/>
    </location>
</feature>
<gene>
    <name evidence="7" type="ORF">UMAG_04985</name>
</gene>
<evidence type="ECO:0000256" key="2">
    <source>
        <dbReference type="ARBA" id="ARBA00022692"/>
    </source>
</evidence>
<dbReference type="GO" id="GO:0005789">
    <property type="term" value="C:endoplasmic reticulum membrane"/>
    <property type="evidence" value="ECO:0007669"/>
    <property type="project" value="InterPro"/>
</dbReference>
<evidence type="ECO:0000256" key="1">
    <source>
        <dbReference type="ARBA" id="ARBA00004141"/>
    </source>
</evidence>
<dbReference type="GeneID" id="23565000"/>
<keyword evidence="4 6" id="KW-0472">Membrane</keyword>
<feature type="transmembrane region" description="Helical" evidence="6">
    <location>
        <begin position="176"/>
        <end position="193"/>
    </location>
</feature>
<dbReference type="STRING" id="237631.A0A0D1CJT0"/>
<dbReference type="VEuPathDB" id="FungiDB:UMAG_04985"/>
<evidence type="ECO:0000313" key="7">
    <source>
        <dbReference type="EMBL" id="KIS67118.1"/>
    </source>
</evidence>
<feature type="region of interest" description="Disordered" evidence="5">
    <location>
        <begin position="213"/>
        <end position="234"/>
    </location>
</feature>
<dbReference type="GO" id="GO:0006672">
    <property type="term" value="P:ceramide metabolic process"/>
    <property type="evidence" value="ECO:0000318"/>
    <property type="project" value="GO_Central"/>
</dbReference>
<dbReference type="GO" id="GO:0017059">
    <property type="term" value="C:serine palmitoyltransferase complex"/>
    <property type="evidence" value="ECO:0000318"/>
    <property type="project" value="GO_Central"/>
</dbReference>
<dbReference type="OMA" id="STHYTHF"/>
<protein>
    <submittedName>
        <fullName evidence="7">Unfolded protein response protein</fullName>
    </submittedName>
</protein>
<dbReference type="PANTHER" id="PTHR12665">
    <property type="entry name" value="ORMDL PROTEINS"/>
    <property type="match status" value="1"/>
</dbReference>
<keyword evidence="8" id="KW-1185">Reference proteome</keyword>
<dbReference type="KEGG" id="uma:UMAG_04985"/>
<accession>A0A0D1CJT0</accession>
<keyword evidence="2 6" id="KW-0812">Transmembrane</keyword>
<feature type="transmembrane region" description="Helical" evidence="6">
    <location>
        <begin position="107"/>
        <end position="125"/>
    </location>
</feature>
<dbReference type="GO" id="GO:0030148">
    <property type="term" value="P:sphingolipid biosynthetic process"/>
    <property type="evidence" value="ECO:0000318"/>
    <property type="project" value="GO_Central"/>
</dbReference>
<evidence type="ECO:0000256" key="4">
    <source>
        <dbReference type="ARBA" id="ARBA00023136"/>
    </source>
</evidence>
<dbReference type="InParanoid" id="A0A0D1CJT0"/>